<evidence type="ECO:0000313" key="2">
    <source>
        <dbReference type="Proteomes" id="UP000199494"/>
    </source>
</evidence>
<sequence>MTGVPDSGVRNVLVGHSGNVVQAGHIEGGVHFHGRVEPEPPHMVPPPTPHFTNQSRVLRRVDDAWAGTEDETPHIMLFKGLRGSGKRTVGRQWLKAHAAELPDGQFHADLTGTRGSQGLESVKLREFLIASGVADSDVPATAEGRAAMFRSLTKGKRVAVCVDQALTPSQVRMLAPGPGRSVMLVTAAEDLTGLGIGERVTPVDLEPFDEVAARELVGRLIGADRVEAEPDEVGKLIEFCDGLPIALCVAGALLAEFPRRRIARLVASLDDNQRRLAVLSPNPELSVAAVFDTAYDCLGETEQLIYQALGAHPGTQSVTRETLARVLRMRYSQASEAIDRLIVSGLVTETTEERLSLHSLVRLHASNTATDEFHDDVRARFLGYYHAVGVAAGHAVLPSRGWRDRLLPHLAAFDDRVPEKPMTWLAEERANLLAAAEAAEESGKPEYAWELAIMLWPLHERGKHFADLATMGELGAVAAARAGLSGIESLSRIQKGFADLQSGYPKAAAETFEHALTVAETSGVEDLIATAVESLGLAYLADGDEVRAGRLLRRNLALAEELLREAGTGAEKSLMERRRALARMHLGKVREAAEATELLFAAREWFARAAKPEVFNVAKCDLWLGITFTRARDFASALSHLSGALDTMRGQGRHYDEMLILTALGDLAAKQGDDTAATDAYERASVIAAVRFPDQEREIRSKVAAVELSDSDGQLDQSGTVA</sequence>
<organism evidence="1 2">
    <name type="scientific">Prauserella marina</name>
    <dbReference type="NCBI Taxonomy" id="530584"/>
    <lineage>
        <taxon>Bacteria</taxon>
        <taxon>Bacillati</taxon>
        <taxon>Actinomycetota</taxon>
        <taxon>Actinomycetes</taxon>
        <taxon>Pseudonocardiales</taxon>
        <taxon>Pseudonocardiaceae</taxon>
        <taxon>Prauserella</taxon>
    </lineage>
</organism>
<dbReference type="InterPro" id="IPR011990">
    <property type="entry name" value="TPR-like_helical_dom_sf"/>
</dbReference>
<dbReference type="STRING" id="530584.SAMN05421630_112136"/>
<gene>
    <name evidence="1" type="ORF">SAMN05421630_112136</name>
</gene>
<dbReference type="PANTHER" id="PTHR47691">
    <property type="entry name" value="REGULATOR-RELATED"/>
    <property type="match status" value="1"/>
</dbReference>
<dbReference type="EMBL" id="FMZE01000012">
    <property type="protein sequence ID" value="SDD78480.1"/>
    <property type="molecule type" value="Genomic_DNA"/>
</dbReference>
<reference evidence="1 2" key="1">
    <citation type="submission" date="2016-10" db="EMBL/GenBank/DDBJ databases">
        <authorList>
            <person name="de Groot N.N."/>
        </authorList>
    </citation>
    <scope>NUCLEOTIDE SEQUENCE [LARGE SCALE GENOMIC DNA]</scope>
    <source>
        <strain evidence="1 2">CGMCC 4.5506</strain>
    </source>
</reference>
<dbReference type="Proteomes" id="UP000199494">
    <property type="component" value="Unassembled WGS sequence"/>
</dbReference>
<keyword evidence="2" id="KW-1185">Reference proteome</keyword>
<dbReference type="KEGG" id="pmad:BAY61_21790"/>
<dbReference type="RefSeq" id="WP_091809706.1">
    <property type="nucleotide sequence ID" value="NZ_CP016353.1"/>
</dbReference>
<name>A0A222VU08_9PSEU</name>
<dbReference type="InterPro" id="IPR027417">
    <property type="entry name" value="P-loop_NTPase"/>
</dbReference>
<dbReference type="AlphaFoldDB" id="A0A222VU08"/>
<dbReference type="SUPFAM" id="SSF48452">
    <property type="entry name" value="TPR-like"/>
    <property type="match status" value="1"/>
</dbReference>
<accession>A0A222VU08</accession>
<dbReference type="SUPFAM" id="SSF52540">
    <property type="entry name" value="P-loop containing nucleoside triphosphate hydrolases"/>
    <property type="match status" value="1"/>
</dbReference>
<dbReference type="Gene3D" id="1.25.40.10">
    <property type="entry name" value="Tetratricopeptide repeat domain"/>
    <property type="match status" value="1"/>
</dbReference>
<dbReference type="Gene3D" id="3.40.50.300">
    <property type="entry name" value="P-loop containing nucleotide triphosphate hydrolases"/>
    <property type="match status" value="1"/>
</dbReference>
<dbReference type="PANTHER" id="PTHR47691:SF3">
    <property type="entry name" value="HTH-TYPE TRANSCRIPTIONAL REGULATOR RV0890C-RELATED"/>
    <property type="match status" value="1"/>
</dbReference>
<protein>
    <submittedName>
        <fullName evidence="1">Uncharacterized protein</fullName>
    </submittedName>
</protein>
<proteinExistence type="predicted"/>
<dbReference type="OrthoDB" id="4522742at2"/>
<evidence type="ECO:0000313" key="1">
    <source>
        <dbReference type="EMBL" id="SDD78480.1"/>
    </source>
</evidence>